<protein>
    <submittedName>
        <fullName evidence="2">Uncharacterized protein</fullName>
    </submittedName>
</protein>
<gene>
    <name evidence="2" type="ORF">RDB_LOCUS195164</name>
</gene>
<dbReference type="EMBL" id="CAJMWT010009873">
    <property type="protein sequence ID" value="CAE6540055.1"/>
    <property type="molecule type" value="Genomic_DNA"/>
</dbReference>
<proteinExistence type="predicted"/>
<feature type="compositionally biased region" description="Polar residues" evidence="1">
    <location>
        <begin position="31"/>
        <end position="46"/>
    </location>
</feature>
<evidence type="ECO:0000313" key="3">
    <source>
        <dbReference type="Proteomes" id="UP000663843"/>
    </source>
</evidence>
<sequence length="180" mass="19592">MSGTQKGQAPEGQVLANVEPNSLKNVLEFTASKNDQSQGEKGSSLSVDEVWILDRLKESANPSDEQRQNDTENKPDETTHEPANPKLEYTEDGTSNPEDPKELLHEVMAQIKKEFNIDGSERLEADGLGVGPNLSKLLKEVQGEGDDVNQSSNTAMRELLDPDGGTRDPESDMGTAGKEK</sequence>
<comment type="caution">
    <text evidence="2">The sequence shown here is derived from an EMBL/GenBank/DDBJ whole genome shotgun (WGS) entry which is preliminary data.</text>
</comment>
<dbReference type="Proteomes" id="UP000663843">
    <property type="component" value="Unassembled WGS sequence"/>
</dbReference>
<dbReference type="AlphaFoldDB" id="A0A8H3HK00"/>
<accession>A0A8H3HK00</accession>
<name>A0A8H3HK00_9AGAM</name>
<feature type="region of interest" description="Disordered" evidence="1">
    <location>
        <begin position="142"/>
        <end position="180"/>
    </location>
</feature>
<feature type="compositionally biased region" description="Basic and acidic residues" evidence="1">
    <location>
        <begin position="52"/>
        <end position="80"/>
    </location>
</feature>
<organism evidence="2 3">
    <name type="scientific">Rhizoctonia solani</name>
    <dbReference type="NCBI Taxonomy" id="456999"/>
    <lineage>
        <taxon>Eukaryota</taxon>
        <taxon>Fungi</taxon>
        <taxon>Dikarya</taxon>
        <taxon>Basidiomycota</taxon>
        <taxon>Agaricomycotina</taxon>
        <taxon>Agaricomycetes</taxon>
        <taxon>Cantharellales</taxon>
        <taxon>Ceratobasidiaceae</taxon>
        <taxon>Rhizoctonia</taxon>
    </lineage>
</organism>
<reference evidence="2" key="1">
    <citation type="submission" date="2021-01" db="EMBL/GenBank/DDBJ databases">
        <authorList>
            <person name="Kaushik A."/>
        </authorList>
    </citation>
    <scope>NUCLEOTIDE SEQUENCE</scope>
    <source>
        <strain evidence="2">AG2-2IIIB</strain>
    </source>
</reference>
<evidence type="ECO:0000313" key="2">
    <source>
        <dbReference type="EMBL" id="CAE6540055.1"/>
    </source>
</evidence>
<evidence type="ECO:0000256" key="1">
    <source>
        <dbReference type="SAM" id="MobiDB-lite"/>
    </source>
</evidence>
<feature type="region of interest" description="Disordered" evidence="1">
    <location>
        <begin position="27"/>
        <end position="102"/>
    </location>
</feature>
<feature type="compositionally biased region" description="Basic and acidic residues" evidence="1">
    <location>
        <begin position="158"/>
        <end position="170"/>
    </location>
</feature>